<evidence type="ECO:0000259" key="2">
    <source>
        <dbReference type="PROSITE" id="PS50883"/>
    </source>
</evidence>
<dbReference type="Pfam" id="PF00990">
    <property type="entry name" value="GGDEF"/>
    <property type="match status" value="1"/>
</dbReference>
<feature type="transmembrane region" description="Helical" evidence="1">
    <location>
        <begin position="95"/>
        <end position="114"/>
    </location>
</feature>
<dbReference type="STRING" id="670307.HYPDE_33113"/>
<feature type="domain" description="GGDEF" evidence="3">
    <location>
        <begin position="255"/>
        <end position="388"/>
    </location>
</feature>
<dbReference type="InterPro" id="IPR001633">
    <property type="entry name" value="EAL_dom"/>
</dbReference>
<dbReference type="SMART" id="SM00267">
    <property type="entry name" value="GGDEF"/>
    <property type="match status" value="1"/>
</dbReference>
<feature type="domain" description="EAL" evidence="2">
    <location>
        <begin position="397"/>
        <end position="649"/>
    </location>
</feature>
<dbReference type="RefSeq" id="WP_015598321.1">
    <property type="nucleotide sequence ID" value="NC_021172.1"/>
</dbReference>
<dbReference type="AlphaFoldDB" id="N0BDT7"/>
<feature type="transmembrane region" description="Helical" evidence="1">
    <location>
        <begin position="30"/>
        <end position="49"/>
    </location>
</feature>
<dbReference type="SUPFAM" id="SSF141868">
    <property type="entry name" value="EAL domain-like"/>
    <property type="match status" value="1"/>
</dbReference>
<keyword evidence="1" id="KW-0472">Membrane</keyword>
<gene>
    <name evidence="4" type="ORF">HYPDE_33113</name>
</gene>
<dbReference type="SUPFAM" id="SSF55073">
    <property type="entry name" value="Nucleotide cyclase"/>
    <property type="match status" value="1"/>
</dbReference>
<dbReference type="HOGENOM" id="CLU_000445_70_49_5"/>
<name>N0BDT7_9HYPH</name>
<dbReference type="Pfam" id="PF00563">
    <property type="entry name" value="EAL"/>
    <property type="match status" value="1"/>
</dbReference>
<dbReference type="CDD" id="cd01949">
    <property type="entry name" value="GGDEF"/>
    <property type="match status" value="1"/>
</dbReference>
<evidence type="ECO:0000259" key="3">
    <source>
        <dbReference type="PROSITE" id="PS50887"/>
    </source>
</evidence>
<dbReference type="EMBL" id="CP005587">
    <property type="protein sequence ID" value="AGK58295.1"/>
    <property type="molecule type" value="Genomic_DNA"/>
</dbReference>
<dbReference type="Proteomes" id="UP000005952">
    <property type="component" value="Chromosome"/>
</dbReference>
<dbReference type="CDD" id="cd01948">
    <property type="entry name" value="EAL"/>
    <property type="match status" value="1"/>
</dbReference>
<dbReference type="PANTHER" id="PTHR44757:SF2">
    <property type="entry name" value="BIOFILM ARCHITECTURE MAINTENANCE PROTEIN MBAA"/>
    <property type="match status" value="1"/>
</dbReference>
<proteinExistence type="predicted"/>
<dbReference type="InterPro" id="IPR052155">
    <property type="entry name" value="Biofilm_reg_signaling"/>
</dbReference>
<dbReference type="PANTHER" id="PTHR44757">
    <property type="entry name" value="DIGUANYLATE CYCLASE DGCP"/>
    <property type="match status" value="1"/>
</dbReference>
<dbReference type="InterPro" id="IPR000160">
    <property type="entry name" value="GGDEF_dom"/>
</dbReference>
<feature type="transmembrane region" description="Helical" evidence="1">
    <location>
        <begin position="55"/>
        <end position="74"/>
    </location>
</feature>
<feature type="transmembrane region" description="Helical" evidence="1">
    <location>
        <begin position="175"/>
        <end position="199"/>
    </location>
</feature>
<dbReference type="PROSITE" id="PS50887">
    <property type="entry name" value="GGDEF"/>
    <property type="match status" value="1"/>
</dbReference>
<dbReference type="SMART" id="SM00052">
    <property type="entry name" value="EAL"/>
    <property type="match status" value="1"/>
</dbReference>
<dbReference type="PROSITE" id="PS50883">
    <property type="entry name" value="EAL"/>
    <property type="match status" value="1"/>
</dbReference>
<evidence type="ECO:0000313" key="5">
    <source>
        <dbReference type="Proteomes" id="UP000005952"/>
    </source>
</evidence>
<protein>
    <submittedName>
        <fullName evidence="4">Diguanylate cyclase/phosphodiesterase</fullName>
    </submittedName>
</protein>
<dbReference type="Gene3D" id="3.30.70.270">
    <property type="match status" value="1"/>
</dbReference>
<keyword evidence="1" id="KW-0812">Transmembrane</keyword>
<evidence type="ECO:0000256" key="1">
    <source>
        <dbReference type="SAM" id="Phobius"/>
    </source>
</evidence>
<accession>N0BDT7</accession>
<dbReference type="InterPro" id="IPR035919">
    <property type="entry name" value="EAL_sf"/>
</dbReference>
<dbReference type="InterPro" id="IPR029787">
    <property type="entry name" value="Nucleotide_cyclase"/>
</dbReference>
<dbReference type="NCBIfam" id="TIGR00254">
    <property type="entry name" value="GGDEF"/>
    <property type="match status" value="1"/>
</dbReference>
<dbReference type="InterPro" id="IPR043128">
    <property type="entry name" value="Rev_trsase/Diguanyl_cyclase"/>
</dbReference>
<dbReference type="KEGG" id="hdt:HYPDE_33113"/>
<keyword evidence="5" id="KW-1185">Reference proteome</keyword>
<keyword evidence="1" id="KW-1133">Transmembrane helix</keyword>
<evidence type="ECO:0000313" key="4">
    <source>
        <dbReference type="EMBL" id="AGK58295.1"/>
    </source>
</evidence>
<dbReference type="Gene3D" id="3.20.20.450">
    <property type="entry name" value="EAL domain"/>
    <property type="match status" value="1"/>
</dbReference>
<dbReference type="eggNOG" id="COG5001">
    <property type="taxonomic scope" value="Bacteria"/>
</dbReference>
<dbReference type="OrthoDB" id="9814202at2"/>
<reference evidence="4 5" key="1">
    <citation type="journal article" date="2013" name="Genome Announc.">
        <title>Genome sequences for three denitrifying bacterial strains isolated from a uranium- and nitrate-contaminated subsurface environment.</title>
        <authorList>
            <person name="Venkatramanan R."/>
            <person name="Prakash O."/>
            <person name="Woyke T."/>
            <person name="Chain P."/>
            <person name="Goodwin L.A."/>
            <person name="Watson D."/>
            <person name="Brooks S."/>
            <person name="Kostka J.E."/>
            <person name="Green S.J."/>
        </authorList>
    </citation>
    <scope>NUCLEOTIDE SEQUENCE [LARGE SCALE GENOMIC DNA]</scope>
    <source>
        <strain evidence="4 5">1NES1</strain>
    </source>
</reference>
<organism evidence="4 5">
    <name type="scientific">Hyphomicrobium denitrificans 1NES1</name>
    <dbReference type="NCBI Taxonomy" id="670307"/>
    <lineage>
        <taxon>Bacteria</taxon>
        <taxon>Pseudomonadati</taxon>
        <taxon>Pseudomonadota</taxon>
        <taxon>Alphaproteobacteria</taxon>
        <taxon>Hyphomicrobiales</taxon>
        <taxon>Hyphomicrobiaceae</taxon>
        <taxon>Hyphomicrobium</taxon>
    </lineage>
</organism>
<sequence length="656" mass="70289">MLSVLHAIQQPGLTRVHLDQLASLARATPAAMAGYAVNVVIAVIAFHGLVPGAELAAWAAMSLAICSFVGIRSIRRGFLKRQSPAPGPESPLRDAKCALLFGLLLGLPWAIMASRWAGVLHGDSELILMALAVGMAASGSILLAPIPAVAVIYATTILLPLALKCIFVLGHQYVVLGALALSFLVFLYGLIATTGRLFLERLEAVARLEETIAALSEAREKTERVAMTDGLTGIANRRAFMARLNALNSRSSATMAYSIFYIDLDRFKSVNDALGHGVGDALLKAVAVRIGNLVRQEDLVARLGGDEFVIVAQNICERAFASSLAERLVMSLSEPYSLEGQKVQIGACVGVALASESGVGGEQLLKQADLAMFAAKGAGRGMYCIFEADMQRSAEEHRVLELGLRAALLNDGFELYYQPIRNLETNMITSFECQVRWRHPLRGLLTPAQFLATAIDIGIAEDIGNWVIMEACRQAAQWPSDVPVGINMSSLRVGFGNIAASVEKALKATGFPAPRLELEIEVTEASLMHADHETIESLRRLKDIGVSIALDDFGTGYSSLGYLVKFPFNRIKIDRLFVSQLGHSAQSELIVRSIAELANRLNCTVVAEGIETDEQRQHLLALNVSHGQGALLGAPLSAVETASLLASEATALARSA</sequence>